<dbReference type="Gene3D" id="2.30.110.10">
    <property type="entry name" value="Electron Transport, Fmn-binding Protein, Chain A"/>
    <property type="match status" value="1"/>
</dbReference>
<dbReference type="Proteomes" id="UP001163046">
    <property type="component" value="Unassembled WGS sequence"/>
</dbReference>
<dbReference type="PROSITE" id="PS01064">
    <property type="entry name" value="PYRIDOX_OXIDASE"/>
    <property type="match status" value="1"/>
</dbReference>
<comment type="catalytic activity">
    <reaction evidence="12">
        <text>pyridoxamine 5'-phosphate + O2 + H2O = pyridoxal 5'-phosphate + H2O2 + NH4(+)</text>
        <dbReference type="Rhea" id="RHEA:15817"/>
        <dbReference type="ChEBI" id="CHEBI:15377"/>
        <dbReference type="ChEBI" id="CHEBI:15379"/>
        <dbReference type="ChEBI" id="CHEBI:16240"/>
        <dbReference type="ChEBI" id="CHEBI:28938"/>
        <dbReference type="ChEBI" id="CHEBI:58451"/>
        <dbReference type="ChEBI" id="CHEBI:597326"/>
        <dbReference type="EC" id="1.4.3.5"/>
    </reaction>
    <physiologicalReaction direction="left-to-right" evidence="12">
        <dbReference type="Rhea" id="RHEA:15818"/>
    </physiologicalReaction>
</comment>
<comment type="function">
    <text evidence="2">Catalyzes the oxidation of either pyridoxine 5'-phosphate (PNP) or pyridoxamine 5'-phosphate (PMP) into pyridoxal 5'-phosphate (PLP).</text>
</comment>
<dbReference type="SUPFAM" id="SSF50475">
    <property type="entry name" value="FMN-binding split barrel"/>
    <property type="match status" value="1"/>
</dbReference>
<dbReference type="AlphaFoldDB" id="A0A9W9ZMN7"/>
<dbReference type="InterPro" id="IPR011576">
    <property type="entry name" value="Pyridox_Oxase_N"/>
</dbReference>
<name>A0A9W9ZMN7_9CNID</name>
<dbReference type="OrthoDB" id="303614at2759"/>
<evidence type="ECO:0000259" key="16">
    <source>
        <dbReference type="Pfam" id="PF01243"/>
    </source>
</evidence>
<evidence type="ECO:0000256" key="1">
    <source>
        <dbReference type="ARBA" id="ARBA00001917"/>
    </source>
</evidence>
<dbReference type="PANTHER" id="PTHR10851:SF0">
    <property type="entry name" value="PYRIDOXINE-5'-PHOSPHATE OXIDASE"/>
    <property type="match status" value="1"/>
</dbReference>
<evidence type="ECO:0000256" key="7">
    <source>
        <dbReference type="ARBA" id="ARBA00012801"/>
    </source>
</evidence>
<evidence type="ECO:0000256" key="8">
    <source>
        <dbReference type="ARBA" id="ARBA00022630"/>
    </source>
</evidence>
<dbReference type="FunFam" id="2.30.110.10:FF:000020">
    <property type="entry name" value="PNPO isoform 11"/>
    <property type="match status" value="1"/>
</dbReference>
<dbReference type="InterPro" id="IPR012349">
    <property type="entry name" value="Split_barrel_FMN-bd"/>
</dbReference>
<dbReference type="EMBL" id="MU825890">
    <property type="protein sequence ID" value="KAJ7384200.1"/>
    <property type="molecule type" value="Genomic_DNA"/>
</dbReference>
<proteinExistence type="inferred from homology"/>
<evidence type="ECO:0000256" key="9">
    <source>
        <dbReference type="ARBA" id="ARBA00022643"/>
    </source>
</evidence>
<evidence type="ECO:0000256" key="15">
    <source>
        <dbReference type="ARBA" id="ARBA00077914"/>
    </source>
</evidence>
<dbReference type="InterPro" id="IPR019740">
    <property type="entry name" value="Pyridox_Oxase_CS"/>
</dbReference>
<keyword evidence="10" id="KW-0560">Oxidoreductase</keyword>
<protein>
    <recommendedName>
        <fullName evidence="14">Pyridoxine-5'-phosphate oxidase</fullName>
        <ecNumber evidence="7">1.4.3.5</ecNumber>
    </recommendedName>
    <alternativeName>
        <fullName evidence="15">Pyridoxamine-phosphate oxidase</fullName>
    </alternativeName>
</protein>
<sequence>MSASSFRFCRTSIKTVLRTAEISRRFGGFTAMLRKQDVAAMRMDYKTPIGFDETDLVAKEPFQQFDAWFREATKAYNVGEANAMVLSTCGRDCRPTARVVLLKGYDNTGFTFFTNYNSRKGEQLNENPYACLLFYWHPLHRQVKIEGRVEKMSDEQSEEYFHSRPRPSQLGAIVSHQSSVIASRKGWFKVIPDKVEFWQGQSSRLHDRIMFRKPGPDEVLDENLTKKGADGWVYERLSP</sequence>
<evidence type="ECO:0000256" key="3">
    <source>
        <dbReference type="ARBA" id="ARBA00004738"/>
    </source>
</evidence>
<evidence type="ECO:0000313" key="17">
    <source>
        <dbReference type="EMBL" id="KAJ7384200.1"/>
    </source>
</evidence>
<evidence type="ECO:0000256" key="14">
    <source>
        <dbReference type="ARBA" id="ARBA00073441"/>
    </source>
</evidence>
<evidence type="ECO:0000313" key="18">
    <source>
        <dbReference type="Proteomes" id="UP001163046"/>
    </source>
</evidence>
<comment type="caution">
    <text evidence="17">The sequence shown here is derived from an EMBL/GenBank/DDBJ whole genome shotgun (WGS) entry which is preliminary data.</text>
</comment>
<evidence type="ECO:0000256" key="10">
    <source>
        <dbReference type="ARBA" id="ARBA00023002"/>
    </source>
</evidence>
<evidence type="ECO:0000256" key="5">
    <source>
        <dbReference type="ARBA" id="ARBA00007301"/>
    </source>
</evidence>
<dbReference type="Pfam" id="PF01243">
    <property type="entry name" value="PNPOx_N"/>
    <property type="match status" value="1"/>
</dbReference>
<comment type="pathway">
    <text evidence="3">Cofactor metabolism; pyridoxal 5'-phosphate salvage; pyridoxal 5'-phosphate from pyridoxamine 5'-phosphate: step 1/1.</text>
</comment>
<keyword evidence="11" id="KW-0664">Pyridoxine biosynthesis</keyword>
<dbReference type="GO" id="GO:0004733">
    <property type="term" value="F:pyridoxamine phosphate oxidase activity"/>
    <property type="evidence" value="ECO:0007669"/>
    <property type="project" value="UniProtKB-EC"/>
</dbReference>
<keyword evidence="8" id="KW-0285">Flavoprotein</keyword>
<organism evidence="17 18">
    <name type="scientific">Desmophyllum pertusum</name>
    <dbReference type="NCBI Taxonomy" id="174260"/>
    <lineage>
        <taxon>Eukaryota</taxon>
        <taxon>Metazoa</taxon>
        <taxon>Cnidaria</taxon>
        <taxon>Anthozoa</taxon>
        <taxon>Hexacorallia</taxon>
        <taxon>Scleractinia</taxon>
        <taxon>Caryophylliina</taxon>
        <taxon>Caryophylliidae</taxon>
        <taxon>Desmophyllum</taxon>
    </lineage>
</organism>
<evidence type="ECO:0000256" key="2">
    <source>
        <dbReference type="ARBA" id="ARBA00003691"/>
    </source>
</evidence>
<comment type="catalytic activity">
    <reaction evidence="13">
        <text>pyridoxine 5'-phosphate + O2 = pyridoxal 5'-phosphate + H2O2</text>
        <dbReference type="Rhea" id="RHEA:15149"/>
        <dbReference type="ChEBI" id="CHEBI:15379"/>
        <dbReference type="ChEBI" id="CHEBI:16240"/>
        <dbReference type="ChEBI" id="CHEBI:58589"/>
        <dbReference type="ChEBI" id="CHEBI:597326"/>
        <dbReference type="EC" id="1.4.3.5"/>
    </reaction>
    <physiologicalReaction direction="left-to-right" evidence="13">
        <dbReference type="Rhea" id="RHEA:15150"/>
    </physiologicalReaction>
</comment>
<comment type="pathway">
    <text evidence="4">Cofactor metabolism; pyridoxal 5'-phosphate salvage; pyridoxal 5'-phosphate from pyridoxine 5'-phosphate: step 1/1.</text>
</comment>
<gene>
    <name evidence="17" type="ORF">OS493_023529</name>
</gene>
<keyword evidence="9" id="KW-0288">FMN</keyword>
<dbReference type="NCBIfam" id="NF004231">
    <property type="entry name" value="PRK05679.1"/>
    <property type="match status" value="1"/>
</dbReference>
<dbReference type="PANTHER" id="PTHR10851">
    <property type="entry name" value="PYRIDOXINE-5-PHOSPHATE OXIDASE"/>
    <property type="match status" value="1"/>
</dbReference>
<evidence type="ECO:0000256" key="6">
    <source>
        <dbReference type="ARBA" id="ARBA00011738"/>
    </source>
</evidence>
<evidence type="ECO:0000256" key="13">
    <source>
        <dbReference type="ARBA" id="ARBA00052947"/>
    </source>
</evidence>
<dbReference type="EC" id="1.4.3.5" evidence="7"/>
<evidence type="ECO:0000256" key="4">
    <source>
        <dbReference type="ARBA" id="ARBA00005037"/>
    </source>
</evidence>
<reference evidence="17" key="1">
    <citation type="submission" date="2023-01" db="EMBL/GenBank/DDBJ databases">
        <title>Genome assembly of the deep-sea coral Lophelia pertusa.</title>
        <authorList>
            <person name="Herrera S."/>
            <person name="Cordes E."/>
        </authorList>
    </citation>
    <scope>NUCLEOTIDE SEQUENCE</scope>
    <source>
        <strain evidence="17">USNM1676648</strain>
        <tissue evidence="17">Polyp</tissue>
    </source>
</reference>
<accession>A0A9W9ZMN7</accession>
<comment type="cofactor">
    <cofactor evidence="1">
        <name>FMN</name>
        <dbReference type="ChEBI" id="CHEBI:58210"/>
    </cofactor>
</comment>
<feature type="domain" description="Pyridoxamine 5'-phosphate oxidase N-terminal" evidence="16">
    <location>
        <begin position="78"/>
        <end position="198"/>
    </location>
</feature>
<dbReference type="PIRSF" id="PIRSF000190">
    <property type="entry name" value="Pyd_amn-ph_oxd"/>
    <property type="match status" value="1"/>
</dbReference>
<dbReference type="GO" id="GO:0008615">
    <property type="term" value="P:pyridoxine biosynthetic process"/>
    <property type="evidence" value="ECO:0007669"/>
    <property type="project" value="UniProtKB-KW"/>
</dbReference>
<keyword evidence="18" id="KW-1185">Reference proteome</keyword>
<dbReference type="GO" id="GO:0010181">
    <property type="term" value="F:FMN binding"/>
    <property type="evidence" value="ECO:0007669"/>
    <property type="project" value="InterPro"/>
</dbReference>
<comment type="similarity">
    <text evidence="5">Belongs to the pyridoxamine 5'-phosphate oxidase family.</text>
</comment>
<evidence type="ECO:0000256" key="11">
    <source>
        <dbReference type="ARBA" id="ARBA00023096"/>
    </source>
</evidence>
<evidence type="ECO:0000256" key="12">
    <source>
        <dbReference type="ARBA" id="ARBA00050530"/>
    </source>
</evidence>
<dbReference type="InterPro" id="IPR000659">
    <property type="entry name" value="Pyridox_Oxase"/>
</dbReference>
<comment type="subunit">
    <text evidence="6">Homodimer.</text>
</comment>